<dbReference type="EMBL" id="CABVIJ010000036">
    <property type="protein sequence ID" value="VVP47573.1"/>
    <property type="molecule type" value="Genomic_DNA"/>
</dbReference>
<sequence length="268" mass="29738">MLTNLSHRHAVGEDTHGRQHDALTGSHRRLQAVGIVRLDADDFDVRTQVFYVSRDAGNQPAAADRDKNRVQRLRVLAQNLHRHGALPGNGMRIVVRVDVDVAFFVDQFQRVGQGFRERITVQHHFAATRTHAFDLDFRGGLGHDDGGFHTQHFRRQGQTLRMVARRRGDHATGALLVGQLGQLVVGAANLEGEHGLQVFALEPNVITQPLGELASILQRGFYGNVINARGEDLFDVLFEHRKASLSGLGGTTESNPAFGHTTTRIQRF</sequence>
<comment type="caution">
    <text evidence="2">The sequence shown here is derived from an EMBL/GenBank/DDBJ whole genome shotgun (WGS) entry which is preliminary data.</text>
</comment>
<evidence type="ECO:0000256" key="1">
    <source>
        <dbReference type="SAM" id="MobiDB-lite"/>
    </source>
</evidence>
<dbReference type="AlphaFoldDB" id="A0ABD7VNC4"/>
<accession>A0ABD7VNC4</accession>
<feature type="region of interest" description="Disordered" evidence="1">
    <location>
        <begin position="1"/>
        <end position="24"/>
    </location>
</feature>
<dbReference type="EMBL" id="CABVIJ010000062">
    <property type="protein sequence ID" value="VVP48973.1"/>
    <property type="molecule type" value="Genomic_DNA"/>
</dbReference>
<organism evidence="2 4">
    <name type="scientific">Pseudomonas fluorescens</name>
    <dbReference type="NCBI Taxonomy" id="294"/>
    <lineage>
        <taxon>Bacteria</taxon>
        <taxon>Pseudomonadati</taxon>
        <taxon>Pseudomonadota</taxon>
        <taxon>Gammaproteobacteria</taxon>
        <taxon>Pseudomonadales</taxon>
        <taxon>Pseudomonadaceae</taxon>
        <taxon>Pseudomonas</taxon>
    </lineage>
</organism>
<gene>
    <name evidence="2" type="ORF">PS732_05231</name>
    <name evidence="3" type="ORF">PS732_05312</name>
</gene>
<feature type="compositionally biased region" description="Basic and acidic residues" evidence="1">
    <location>
        <begin position="10"/>
        <end position="21"/>
    </location>
</feature>
<evidence type="ECO:0000313" key="2">
    <source>
        <dbReference type="EMBL" id="VVP47573.1"/>
    </source>
</evidence>
<proteinExistence type="predicted"/>
<name>A0ABD7VNC4_PSEFL</name>
<dbReference type="Proteomes" id="UP000325779">
    <property type="component" value="Unassembled WGS sequence"/>
</dbReference>
<protein>
    <submittedName>
        <fullName evidence="2">Uncharacterized protein</fullName>
    </submittedName>
</protein>
<reference evidence="2 4" key="1">
    <citation type="submission" date="2019-09" db="EMBL/GenBank/DDBJ databases">
        <authorList>
            <person name="Chandra G."/>
            <person name="Truman W A."/>
        </authorList>
    </citation>
    <scope>NUCLEOTIDE SEQUENCE [LARGE SCALE GENOMIC DNA]</scope>
    <source>
        <strain evidence="2">PS732</strain>
    </source>
</reference>
<evidence type="ECO:0000313" key="3">
    <source>
        <dbReference type="EMBL" id="VVP48973.1"/>
    </source>
</evidence>
<evidence type="ECO:0000313" key="4">
    <source>
        <dbReference type="Proteomes" id="UP000325779"/>
    </source>
</evidence>